<dbReference type="InterPro" id="IPR024572">
    <property type="entry name" value="RcnB"/>
</dbReference>
<feature type="compositionally biased region" description="Polar residues" evidence="1">
    <location>
        <begin position="24"/>
        <end position="37"/>
    </location>
</feature>
<dbReference type="AlphaFoldDB" id="A0A6G8S850"/>
<dbReference type="Proteomes" id="UP000501939">
    <property type="component" value="Chromosome"/>
</dbReference>
<feature type="compositionally biased region" description="Polar residues" evidence="1">
    <location>
        <begin position="51"/>
        <end position="62"/>
    </location>
</feature>
<dbReference type="EMBL" id="CP049916">
    <property type="protein sequence ID" value="QIO10304.1"/>
    <property type="molecule type" value="Genomic_DNA"/>
</dbReference>
<evidence type="ECO:0008006" key="4">
    <source>
        <dbReference type="Google" id="ProtNLM"/>
    </source>
</evidence>
<protein>
    <recommendedName>
        <fullName evidence="4">RcnB family protein</fullName>
    </recommendedName>
</protein>
<reference evidence="2 3" key="1">
    <citation type="submission" date="2020-03" db="EMBL/GenBank/DDBJ databases">
        <authorList>
            <person name="Zhu W."/>
        </authorList>
    </citation>
    <scope>NUCLEOTIDE SEQUENCE [LARGE SCALE GENOMIC DNA]</scope>
    <source>
        <strain evidence="2 3">185</strain>
    </source>
</reference>
<accession>A0A6G8S850</accession>
<organism evidence="2 3">
    <name type="scientific">Acinetobacter lanii</name>
    <dbReference type="NCBI Taxonomy" id="2715163"/>
    <lineage>
        <taxon>Bacteria</taxon>
        <taxon>Pseudomonadati</taxon>
        <taxon>Pseudomonadota</taxon>
        <taxon>Gammaproteobacteria</taxon>
        <taxon>Moraxellales</taxon>
        <taxon>Moraxellaceae</taxon>
        <taxon>Acinetobacter</taxon>
    </lineage>
</organism>
<proteinExistence type="predicted"/>
<evidence type="ECO:0000313" key="3">
    <source>
        <dbReference type="Proteomes" id="UP000501939"/>
    </source>
</evidence>
<sequence>MPSLSAQAETKLGYRMSPPKPPVQANSGSTFSNSTYKDVTVPPHMTRPPLYQQNRPYPSQYPNRPYPPHGQQGYPQQNGVTIIYNQSLPSQTTYTHQSYGYVNGNGGTIESSSYMLISDWRRYGLPDPSVGMHWIYQNGRYLQVPNDR</sequence>
<keyword evidence="3" id="KW-1185">Reference proteome</keyword>
<evidence type="ECO:0000313" key="2">
    <source>
        <dbReference type="EMBL" id="QIO10304.1"/>
    </source>
</evidence>
<gene>
    <name evidence="2" type="ORF">G8D99_02670</name>
</gene>
<feature type="region of interest" description="Disordered" evidence="1">
    <location>
        <begin position="1"/>
        <end position="76"/>
    </location>
</feature>
<evidence type="ECO:0000256" key="1">
    <source>
        <dbReference type="SAM" id="MobiDB-lite"/>
    </source>
</evidence>
<dbReference type="Gene3D" id="3.10.450.160">
    <property type="entry name" value="inner membrane protein cigr"/>
    <property type="match status" value="1"/>
</dbReference>
<dbReference type="Pfam" id="PF11776">
    <property type="entry name" value="RcnB"/>
    <property type="match status" value="1"/>
</dbReference>
<name>A0A6G8S850_9GAMM</name>
<dbReference type="KEGG" id="alj:G8D99_02670"/>